<accession>A0ABN1ZX40</accession>
<reference evidence="2 3" key="1">
    <citation type="journal article" date="2019" name="Int. J. Syst. Evol. Microbiol.">
        <title>The Global Catalogue of Microorganisms (GCM) 10K type strain sequencing project: providing services to taxonomists for standard genome sequencing and annotation.</title>
        <authorList>
            <consortium name="The Broad Institute Genomics Platform"/>
            <consortium name="The Broad Institute Genome Sequencing Center for Infectious Disease"/>
            <person name="Wu L."/>
            <person name="Ma J."/>
        </authorList>
    </citation>
    <scope>NUCLEOTIDE SEQUENCE [LARGE SCALE GENOMIC DNA]</scope>
    <source>
        <strain evidence="2 3">JCM 14942</strain>
    </source>
</reference>
<dbReference type="EMBL" id="BAAAOR010000007">
    <property type="protein sequence ID" value="GAA1506605.1"/>
    <property type="molecule type" value="Genomic_DNA"/>
</dbReference>
<feature type="signal peptide" evidence="1">
    <location>
        <begin position="1"/>
        <end position="21"/>
    </location>
</feature>
<keyword evidence="3" id="KW-1185">Reference proteome</keyword>
<feature type="chain" id="PRO_5046651812" description="Lipoprotein" evidence="1">
    <location>
        <begin position="22"/>
        <end position="224"/>
    </location>
</feature>
<dbReference type="RefSeq" id="WP_141005097.1">
    <property type="nucleotide sequence ID" value="NZ_BAAAOR010000007.1"/>
</dbReference>
<comment type="caution">
    <text evidence="2">The sequence shown here is derived from an EMBL/GenBank/DDBJ whole genome shotgun (WGS) entry which is preliminary data.</text>
</comment>
<dbReference type="PROSITE" id="PS51257">
    <property type="entry name" value="PROKAR_LIPOPROTEIN"/>
    <property type="match status" value="1"/>
</dbReference>
<proteinExistence type="predicted"/>
<keyword evidence="1" id="KW-0732">Signal</keyword>
<dbReference type="Proteomes" id="UP001500842">
    <property type="component" value="Unassembled WGS sequence"/>
</dbReference>
<evidence type="ECO:0000313" key="2">
    <source>
        <dbReference type="EMBL" id="GAA1506605.1"/>
    </source>
</evidence>
<name>A0ABN1ZX40_9ACTN</name>
<evidence type="ECO:0008006" key="4">
    <source>
        <dbReference type="Google" id="ProtNLM"/>
    </source>
</evidence>
<organism evidence="2 3">
    <name type="scientific">Nocardioides humi</name>
    <dbReference type="NCBI Taxonomy" id="449461"/>
    <lineage>
        <taxon>Bacteria</taxon>
        <taxon>Bacillati</taxon>
        <taxon>Actinomycetota</taxon>
        <taxon>Actinomycetes</taxon>
        <taxon>Propionibacteriales</taxon>
        <taxon>Nocardioidaceae</taxon>
        <taxon>Nocardioides</taxon>
    </lineage>
</organism>
<gene>
    <name evidence="2" type="ORF">GCM10009788_08120</name>
</gene>
<sequence>MRRLVAAAAAMAALVVGGCSVSDDGATDAEAGAIAAAQAYVDAIAARDLATVEEMTDPEAFRYHVASAKEQDIRAALPDAEPIADPWVSLVSATSEARYGPVEYLLDVSYELRGLTGGGTVVVRLGEDADPDDVASWTVTEPLVVRASTWVDGSHVPAARIGRVALPPDSSSSALVKVWGYPGGYTLEPAEPIPEVEPLWVAVGLADAPPWDDSLPKLGERPDD</sequence>
<evidence type="ECO:0000313" key="3">
    <source>
        <dbReference type="Proteomes" id="UP001500842"/>
    </source>
</evidence>
<evidence type="ECO:0000256" key="1">
    <source>
        <dbReference type="SAM" id="SignalP"/>
    </source>
</evidence>
<protein>
    <recommendedName>
        <fullName evidence="4">Lipoprotein</fullName>
    </recommendedName>
</protein>